<evidence type="ECO:0000259" key="1">
    <source>
        <dbReference type="Pfam" id="PF13438"/>
    </source>
</evidence>
<reference evidence="2" key="1">
    <citation type="journal article" date="2021" name="Front. Microbiol.">
        <title>Comprehensive Comparative Genomics and Phenotyping of Methylobacterium Species.</title>
        <authorList>
            <person name="Alessa O."/>
            <person name="Ogura Y."/>
            <person name="Fujitani Y."/>
            <person name="Takami H."/>
            <person name="Hayashi T."/>
            <person name="Sahin N."/>
            <person name="Tani A."/>
        </authorList>
    </citation>
    <scope>NUCLEOTIDE SEQUENCE</scope>
    <source>
        <strain evidence="2">KCTC 52305</strain>
    </source>
</reference>
<name>A0ABQ4RBJ4_9HYPH</name>
<reference evidence="2" key="2">
    <citation type="submission" date="2021-08" db="EMBL/GenBank/DDBJ databases">
        <authorList>
            <person name="Tani A."/>
            <person name="Ola A."/>
            <person name="Ogura Y."/>
            <person name="Katsura K."/>
            <person name="Hayashi T."/>
        </authorList>
    </citation>
    <scope>NUCLEOTIDE SEQUENCE</scope>
    <source>
        <strain evidence="2">KCTC 52305</strain>
    </source>
</reference>
<dbReference type="Proteomes" id="UP001055167">
    <property type="component" value="Unassembled WGS sequence"/>
</dbReference>
<accession>A0ABQ4RBJ4</accession>
<protein>
    <recommendedName>
        <fullName evidence="1">DUF4113 domain-containing protein</fullName>
    </recommendedName>
</protein>
<dbReference type="Pfam" id="PF13438">
    <property type="entry name" value="DUF4113"/>
    <property type="match status" value="1"/>
</dbReference>
<gene>
    <name evidence="2" type="ORF">OPKNFCMD_6863</name>
</gene>
<proteinExistence type="predicted"/>
<dbReference type="InterPro" id="IPR025188">
    <property type="entry name" value="DUF4113"/>
</dbReference>
<keyword evidence="3" id="KW-1185">Reference proteome</keyword>
<sequence length="67" mass="7399">MGAMDPCNARFGRGSVVPARAGPIEMRKWSTKFEMRAPRYTTRLAEEPVVQAQVDRAEASAQIGLPH</sequence>
<evidence type="ECO:0000313" key="3">
    <source>
        <dbReference type="Proteomes" id="UP001055167"/>
    </source>
</evidence>
<comment type="caution">
    <text evidence="2">The sequence shown here is derived from an EMBL/GenBank/DDBJ whole genome shotgun (WGS) entry which is preliminary data.</text>
</comment>
<feature type="domain" description="DUF4113" evidence="1">
    <location>
        <begin position="1"/>
        <end position="50"/>
    </location>
</feature>
<evidence type="ECO:0000313" key="2">
    <source>
        <dbReference type="EMBL" id="GJD54082.1"/>
    </source>
</evidence>
<organism evidence="2 3">
    <name type="scientific">Methylobacterium crusticola</name>
    <dbReference type="NCBI Taxonomy" id="1697972"/>
    <lineage>
        <taxon>Bacteria</taxon>
        <taxon>Pseudomonadati</taxon>
        <taxon>Pseudomonadota</taxon>
        <taxon>Alphaproteobacteria</taxon>
        <taxon>Hyphomicrobiales</taxon>
        <taxon>Methylobacteriaceae</taxon>
        <taxon>Methylobacterium</taxon>
    </lineage>
</organism>
<dbReference type="EMBL" id="BPQH01000053">
    <property type="protein sequence ID" value="GJD54082.1"/>
    <property type="molecule type" value="Genomic_DNA"/>
</dbReference>